<dbReference type="Proteomes" id="UP000050761">
    <property type="component" value="Unassembled WGS sequence"/>
</dbReference>
<gene>
    <name evidence="1" type="ORF">HPBE_LOCUS25491</name>
</gene>
<proteinExistence type="predicted"/>
<evidence type="ECO:0000313" key="2">
    <source>
        <dbReference type="Proteomes" id="UP000050761"/>
    </source>
</evidence>
<sequence length="114" mass="12635">MRGSPLDAFFRETKLAERIAIVLQDFELRQLEIDEVGNLEAVEEFQPKEDCAEVTTLLTSGGAVTFSGVQTVLEERLGYARTVILHKLDNLGKWDCIAIPGSLCSEVHWAGTVK</sequence>
<evidence type="ECO:0000313" key="3">
    <source>
        <dbReference type="WBParaSite" id="HPBE_0002549201-mRNA-1"/>
    </source>
</evidence>
<dbReference type="EMBL" id="UZAH01038010">
    <property type="protein sequence ID" value="VDP51650.1"/>
    <property type="molecule type" value="Genomic_DNA"/>
</dbReference>
<reference evidence="3" key="2">
    <citation type="submission" date="2019-09" db="UniProtKB">
        <authorList>
            <consortium name="WormBaseParasite"/>
        </authorList>
    </citation>
    <scope>IDENTIFICATION</scope>
</reference>
<reference evidence="1 2" key="1">
    <citation type="submission" date="2018-11" db="EMBL/GenBank/DDBJ databases">
        <authorList>
            <consortium name="Pathogen Informatics"/>
        </authorList>
    </citation>
    <scope>NUCLEOTIDE SEQUENCE [LARGE SCALE GENOMIC DNA]</scope>
</reference>
<keyword evidence="2" id="KW-1185">Reference proteome</keyword>
<accession>A0A183GS22</accession>
<dbReference type="WBParaSite" id="HPBE_0002549201-mRNA-1">
    <property type="protein sequence ID" value="HPBE_0002549201-mRNA-1"/>
    <property type="gene ID" value="HPBE_0002549201"/>
</dbReference>
<name>A0A183GS22_HELPZ</name>
<accession>A0A3P8E9H4</accession>
<organism evidence="2 3">
    <name type="scientific">Heligmosomoides polygyrus</name>
    <name type="common">Parasitic roundworm</name>
    <dbReference type="NCBI Taxonomy" id="6339"/>
    <lineage>
        <taxon>Eukaryota</taxon>
        <taxon>Metazoa</taxon>
        <taxon>Ecdysozoa</taxon>
        <taxon>Nematoda</taxon>
        <taxon>Chromadorea</taxon>
        <taxon>Rhabditida</taxon>
        <taxon>Rhabditina</taxon>
        <taxon>Rhabditomorpha</taxon>
        <taxon>Strongyloidea</taxon>
        <taxon>Heligmosomidae</taxon>
        <taxon>Heligmosomoides</taxon>
    </lineage>
</organism>
<protein>
    <submittedName>
        <fullName evidence="3">GCV_T domain-containing protein</fullName>
    </submittedName>
</protein>
<dbReference type="AlphaFoldDB" id="A0A183GS22"/>
<evidence type="ECO:0000313" key="1">
    <source>
        <dbReference type="EMBL" id="VDP51650.1"/>
    </source>
</evidence>